<dbReference type="InterPro" id="IPR049172">
    <property type="entry name" value="DUF6857_pln"/>
</dbReference>
<dbReference type="GO" id="GO:0008270">
    <property type="term" value="F:zinc ion binding"/>
    <property type="evidence" value="ECO:0007669"/>
    <property type="project" value="InterPro"/>
</dbReference>
<name>A0A5N6LFP5_9ASTR</name>
<dbReference type="InterPro" id="IPR001765">
    <property type="entry name" value="Carbonic_anhydrase"/>
</dbReference>
<evidence type="ECO:0000256" key="5">
    <source>
        <dbReference type="ARBA" id="ARBA00022490"/>
    </source>
</evidence>
<dbReference type="GO" id="GO:0004089">
    <property type="term" value="F:carbonate dehydratase activity"/>
    <property type="evidence" value="ECO:0007669"/>
    <property type="project" value="UniProtKB-EC"/>
</dbReference>
<evidence type="ECO:0000256" key="1">
    <source>
        <dbReference type="ARBA" id="ARBA00002904"/>
    </source>
</evidence>
<evidence type="ECO:0000256" key="10">
    <source>
        <dbReference type="SAM" id="Coils"/>
    </source>
</evidence>
<dbReference type="GO" id="GO:0005737">
    <property type="term" value="C:cytoplasm"/>
    <property type="evidence" value="ECO:0007669"/>
    <property type="project" value="UniProtKB-SubCell"/>
</dbReference>
<feature type="region of interest" description="Disordered" evidence="11">
    <location>
        <begin position="823"/>
        <end position="856"/>
    </location>
</feature>
<evidence type="ECO:0000256" key="6">
    <source>
        <dbReference type="ARBA" id="ARBA00022833"/>
    </source>
</evidence>
<evidence type="ECO:0000256" key="8">
    <source>
        <dbReference type="ARBA" id="ARBA00048348"/>
    </source>
</evidence>
<evidence type="ECO:0000313" key="15">
    <source>
        <dbReference type="Proteomes" id="UP000326396"/>
    </source>
</evidence>
<feature type="compositionally biased region" description="Polar residues" evidence="11">
    <location>
        <begin position="823"/>
        <end position="838"/>
    </location>
</feature>
<dbReference type="SMART" id="SM00947">
    <property type="entry name" value="Pro_CA"/>
    <property type="match status" value="1"/>
</dbReference>
<feature type="coiled-coil region" evidence="10">
    <location>
        <begin position="307"/>
        <end position="341"/>
    </location>
</feature>
<dbReference type="InterPro" id="IPR048297">
    <property type="entry name" value="DUF936_dom_pln"/>
</dbReference>
<dbReference type="InterPro" id="IPR036874">
    <property type="entry name" value="Carbonic_anhydrase_sf"/>
</dbReference>
<keyword evidence="7" id="KW-0456">Lyase</keyword>
<feature type="binding site" evidence="9">
    <location>
        <position position="150"/>
    </location>
    <ligand>
        <name>Zn(2+)</name>
        <dbReference type="ChEBI" id="CHEBI:29105"/>
    </ligand>
</feature>
<sequence>MATDGDHTFDDAIDGLKKLLSEKHDLQVVAAEKIKQLTAELEAKDVDGFNPTKRIKEGFARFKKEKYETNPTLYGELAKGQNPKFLVFACSDSRVCPSHILDFQPGEAFVVRNIANMVPPYDTIKHSGAGAAIEYAVLHLKVKYIIVIGHSCCGGIKGLMSIPDDGTTTSDFIEQWVKIGLPAKSKVKTDCSPSEFIEICTKCEKVAQQLADIRNRSPTRLGIIYWEFWQRPREVTMDEEPIPMTAMMSTQVEQGSTWISLVQAAKGDLGNYLLYHEVIAVSWDTRLKLISRSVVAIVSLWPSFGIRAMDNRNHAELKKALETLEAEKKAMAEQMNQMQAMINGMNFGKNRHHTEDDYEAETGGSGSGSKGATNTWGDLGNYLLYHEVIAVSWDTRLKLISRSGGVSVSWLIVTLLWRVLLKLLDAMNFGVKPTNDHRNSLLQVADIMPVDLDEKDLWPKHGFYVKVSDSSHSIYVSLPSDLILKNEIQLGQFIFVEKFVPGSPVPVAKGVKPLPGRHPFVGMPEPLMHFSGKVEKINQKVHMNCDRISNLNSKLCTPRRGSWVTTQKDDHDVCESPCSLKKNLDQNKKSLVSRRNSWVTEPKREHRTCESSTPFDHCTPVKKCLSVISSRSSQMIGLNRRASSYGLTESHVVDNKSCVASSVVKIPQGKSRMIVKDVKTLTSPFNSAVGKVSVTPPSPHSTRVVVSPHSSSKTSLSFNLPQKLSLLGKEAVQQQERAQKIAHQALRNASATGTLVCSLKTLSSLTKSANPDHPTDYFDQFLEFNNQIVQAITDMVSIKAATETTNKESQNTQILHDIMNKTASKGQSPSHTSQQKSTVLRAHSKSSDVDQKGKMGISSGNLNDTIKLAKQIEKEAGKWFMEFLDKSLEKGMKKSKSDGTKVPLLLVKKVMNWVETEQFDSNKRPVHPKAIDIARKLRIKLRNS</sequence>
<keyword evidence="9" id="KW-0479">Metal-binding</keyword>
<dbReference type="PANTHER" id="PTHR31928">
    <property type="entry name" value="EXPRESSED PROTEIN"/>
    <property type="match status" value="1"/>
</dbReference>
<dbReference type="Pfam" id="PF06075">
    <property type="entry name" value="DUF936"/>
    <property type="match status" value="1"/>
</dbReference>
<dbReference type="AlphaFoldDB" id="A0A5N6LFP5"/>
<accession>A0A5N6LFP5</accession>
<evidence type="ECO:0000256" key="9">
    <source>
        <dbReference type="PIRSR" id="PIRSR601765-1"/>
    </source>
</evidence>
<feature type="domain" description="DUF6857" evidence="13">
    <location>
        <begin position="719"/>
        <end position="809"/>
    </location>
</feature>
<keyword evidence="5" id="KW-0963">Cytoplasm</keyword>
<dbReference type="PROSITE" id="PS00705">
    <property type="entry name" value="PROK_CO2_ANHYDRASE_2"/>
    <property type="match status" value="1"/>
</dbReference>
<organism evidence="14 15">
    <name type="scientific">Mikania micrantha</name>
    <name type="common">bitter vine</name>
    <dbReference type="NCBI Taxonomy" id="192012"/>
    <lineage>
        <taxon>Eukaryota</taxon>
        <taxon>Viridiplantae</taxon>
        <taxon>Streptophyta</taxon>
        <taxon>Embryophyta</taxon>
        <taxon>Tracheophyta</taxon>
        <taxon>Spermatophyta</taxon>
        <taxon>Magnoliopsida</taxon>
        <taxon>eudicotyledons</taxon>
        <taxon>Gunneridae</taxon>
        <taxon>Pentapetalae</taxon>
        <taxon>asterids</taxon>
        <taxon>campanulids</taxon>
        <taxon>Asterales</taxon>
        <taxon>Asteraceae</taxon>
        <taxon>Asteroideae</taxon>
        <taxon>Heliantheae alliance</taxon>
        <taxon>Eupatorieae</taxon>
        <taxon>Mikania</taxon>
    </lineage>
</organism>
<evidence type="ECO:0000256" key="4">
    <source>
        <dbReference type="ARBA" id="ARBA00012925"/>
    </source>
</evidence>
<evidence type="ECO:0000313" key="14">
    <source>
        <dbReference type="EMBL" id="KAD1170188.1"/>
    </source>
</evidence>
<comment type="catalytic activity">
    <reaction evidence="8">
        <text>hydrogencarbonate + H(+) = CO2 + H2O</text>
        <dbReference type="Rhea" id="RHEA:10748"/>
        <dbReference type="ChEBI" id="CHEBI:15377"/>
        <dbReference type="ChEBI" id="CHEBI:15378"/>
        <dbReference type="ChEBI" id="CHEBI:16526"/>
        <dbReference type="ChEBI" id="CHEBI:17544"/>
        <dbReference type="EC" id="4.2.1.1"/>
    </reaction>
</comment>
<evidence type="ECO:0000256" key="11">
    <source>
        <dbReference type="SAM" id="MobiDB-lite"/>
    </source>
</evidence>
<keyword evidence="10" id="KW-0175">Coiled coil</keyword>
<dbReference type="InterPro" id="IPR010341">
    <property type="entry name" value="DUF936_pln"/>
</dbReference>
<feature type="binding site" evidence="9">
    <location>
        <position position="90"/>
    </location>
    <ligand>
        <name>Zn(2+)</name>
        <dbReference type="ChEBI" id="CHEBI:29105"/>
    </ligand>
</feature>
<evidence type="ECO:0000259" key="12">
    <source>
        <dbReference type="Pfam" id="PF06075"/>
    </source>
</evidence>
<comment type="similarity">
    <text evidence="3">Belongs to the beta-class carbonic anhydrase family.</text>
</comment>
<comment type="caution">
    <text evidence="14">The sequence shown here is derived from an EMBL/GenBank/DDBJ whole genome shotgun (WGS) entry which is preliminary data.</text>
</comment>
<evidence type="ECO:0000259" key="13">
    <source>
        <dbReference type="Pfam" id="PF21647"/>
    </source>
</evidence>
<feature type="domain" description="DUF936" evidence="12">
    <location>
        <begin position="419"/>
        <end position="528"/>
    </location>
</feature>
<feature type="binding site" evidence="9">
    <location>
        <position position="92"/>
    </location>
    <ligand>
        <name>Zn(2+)</name>
        <dbReference type="ChEBI" id="CHEBI:29105"/>
    </ligand>
</feature>
<dbReference type="EMBL" id="SZYD01001012">
    <property type="protein sequence ID" value="KAD1170188.1"/>
    <property type="molecule type" value="Genomic_DNA"/>
</dbReference>
<feature type="binding site" evidence="9">
    <location>
        <position position="153"/>
    </location>
    <ligand>
        <name>Zn(2+)</name>
        <dbReference type="ChEBI" id="CHEBI:29105"/>
    </ligand>
</feature>
<keyword evidence="15" id="KW-1185">Reference proteome</keyword>
<evidence type="ECO:0000256" key="2">
    <source>
        <dbReference type="ARBA" id="ARBA00004496"/>
    </source>
</evidence>
<comment type="cofactor">
    <cofactor evidence="9">
        <name>Zn(2+)</name>
        <dbReference type="ChEBI" id="CHEBI:29105"/>
    </cofactor>
    <text evidence="9">Binds 1 zinc ion per subunit.</text>
</comment>
<evidence type="ECO:0000256" key="7">
    <source>
        <dbReference type="ARBA" id="ARBA00023239"/>
    </source>
</evidence>
<keyword evidence="6 9" id="KW-0862">Zinc</keyword>
<evidence type="ECO:0000256" key="3">
    <source>
        <dbReference type="ARBA" id="ARBA00006217"/>
    </source>
</evidence>
<dbReference type="OrthoDB" id="1602505at2759"/>
<dbReference type="InterPro" id="IPR015892">
    <property type="entry name" value="Carbonic_anhydrase_CS"/>
</dbReference>
<reference evidence="14 15" key="1">
    <citation type="submission" date="2019-05" db="EMBL/GenBank/DDBJ databases">
        <title>Mikania micrantha, genome provides insights into the molecular mechanism of rapid growth.</title>
        <authorList>
            <person name="Liu B."/>
        </authorList>
    </citation>
    <scope>NUCLEOTIDE SEQUENCE [LARGE SCALE GENOMIC DNA]</scope>
    <source>
        <strain evidence="14">NLD-2019</strain>
        <tissue evidence="14">Leaf</tissue>
    </source>
</reference>
<dbReference type="SUPFAM" id="SSF53056">
    <property type="entry name" value="beta-carbonic anhydrase, cab"/>
    <property type="match status" value="1"/>
</dbReference>
<dbReference type="GO" id="GO:0015976">
    <property type="term" value="P:carbon utilization"/>
    <property type="evidence" value="ECO:0007669"/>
    <property type="project" value="InterPro"/>
</dbReference>
<dbReference type="EC" id="4.2.1.1" evidence="4"/>
<dbReference type="Gene3D" id="3.40.1050.10">
    <property type="entry name" value="Carbonic anhydrase"/>
    <property type="match status" value="1"/>
</dbReference>
<proteinExistence type="inferred from homology"/>
<dbReference type="PANTHER" id="PTHR31928:SF6">
    <property type="entry name" value="DUF936 DOMAIN-CONTAINING PROTEIN"/>
    <property type="match status" value="1"/>
</dbReference>
<dbReference type="Pfam" id="PF00484">
    <property type="entry name" value="Pro_CA"/>
    <property type="match status" value="1"/>
</dbReference>
<gene>
    <name evidence="14" type="ORF">E3N88_43203</name>
</gene>
<protein>
    <recommendedName>
        <fullName evidence="4">carbonic anhydrase</fullName>
        <ecNumber evidence="4">4.2.1.1</ecNumber>
    </recommendedName>
</protein>
<comment type="subcellular location">
    <subcellularLocation>
        <location evidence="2">Cytoplasm</location>
    </subcellularLocation>
</comment>
<comment type="function">
    <text evidence="1">Reversible hydration of carbon dioxide.</text>
</comment>
<dbReference type="PROSITE" id="PS00704">
    <property type="entry name" value="PROK_CO2_ANHYDRASE_1"/>
    <property type="match status" value="1"/>
</dbReference>
<dbReference type="Proteomes" id="UP000326396">
    <property type="component" value="Unassembled WGS sequence"/>
</dbReference>
<dbReference type="Pfam" id="PF21647">
    <property type="entry name" value="DUF6857"/>
    <property type="match status" value="1"/>
</dbReference>